<protein>
    <submittedName>
        <fullName evidence="3">Glycoside hydrolase family 15 protein</fullName>
    </submittedName>
</protein>
<dbReference type="RefSeq" id="WP_249769496.1">
    <property type="nucleotide sequence ID" value="NZ_CP097332.1"/>
</dbReference>
<evidence type="ECO:0000259" key="2">
    <source>
        <dbReference type="Pfam" id="PF19291"/>
    </source>
</evidence>
<evidence type="ECO:0000313" key="4">
    <source>
        <dbReference type="Proteomes" id="UP001056336"/>
    </source>
</evidence>
<organism evidence="3 4">
    <name type="scientific">Jatrophihabitans telluris</name>
    <dbReference type="NCBI Taxonomy" id="2038343"/>
    <lineage>
        <taxon>Bacteria</taxon>
        <taxon>Bacillati</taxon>
        <taxon>Actinomycetota</taxon>
        <taxon>Actinomycetes</taxon>
        <taxon>Jatrophihabitantales</taxon>
        <taxon>Jatrophihabitantaceae</taxon>
        <taxon>Jatrophihabitans</taxon>
    </lineage>
</organism>
<dbReference type="InterPro" id="IPR008928">
    <property type="entry name" value="6-hairpin_glycosidase_sf"/>
</dbReference>
<dbReference type="GO" id="GO:0016787">
    <property type="term" value="F:hydrolase activity"/>
    <property type="evidence" value="ECO:0007669"/>
    <property type="project" value="UniProtKB-KW"/>
</dbReference>
<keyword evidence="4" id="KW-1185">Reference proteome</keyword>
<feature type="domain" description="GH15-like" evidence="1">
    <location>
        <begin position="241"/>
        <end position="574"/>
    </location>
</feature>
<accession>A0ABY4QVQ0</accession>
<proteinExistence type="predicted"/>
<gene>
    <name evidence="3" type="ORF">M6D93_12165</name>
</gene>
<reference evidence="3" key="1">
    <citation type="journal article" date="2018" name="Int. J. Syst. Evol. Microbiol.">
        <title>Jatrophihabitans telluris sp. nov., isolated from sediment soil of lava forest wetlands and the emended description of the genus Jatrophihabitans.</title>
        <authorList>
            <person name="Lee K.C."/>
            <person name="Suh M.K."/>
            <person name="Eom M.K."/>
            <person name="Kim K.K."/>
            <person name="Kim J.S."/>
            <person name="Kim D.S."/>
            <person name="Ko S.H."/>
            <person name="Shin Y.K."/>
            <person name="Lee J.S."/>
        </authorList>
    </citation>
    <scope>NUCLEOTIDE SEQUENCE</scope>
    <source>
        <strain evidence="3">N237</strain>
    </source>
</reference>
<dbReference type="PANTHER" id="PTHR31616:SF10">
    <property type="entry name" value="TREHALASE"/>
    <property type="match status" value="1"/>
</dbReference>
<dbReference type="InterPro" id="IPR012341">
    <property type="entry name" value="6hp_glycosidase-like_sf"/>
</dbReference>
<dbReference type="Proteomes" id="UP001056336">
    <property type="component" value="Chromosome"/>
</dbReference>
<feature type="domain" description="Trehalase-like N-terminal" evidence="2">
    <location>
        <begin position="14"/>
        <end position="144"/>
    </location>
</feature>
<dbReference type="EMBL" id="CP097332">
    <property type="protein sequence ID" value="UQX87060.1"/>
    <property type="molecule type" value="Genomic_DNA"/>
</dbReference>
<sequence length="583" mass="62779">MTARLSDMAPHVLREYALIADGERGALCGPHGDLAWLCAPRWDDDAVFSTLVGGAGGYAVTPTERHVWGGSYEPGSLIWRNRWVTDSAVIECRDALAMPAQEHCAVILRRIEASADPARVRVLLDVRARFGQDGMHSLSRDADGTWTGRSGRLRFRWTGAPDAVLDGHGQLALEITVAAGAHHDLVLQISDRDGEPTPRAGELWRETASTWAASVPDFTDSAAPRDARQGYAVLRGLTGSGGGMVAAATMSLPEKAKAGRNYDYRYVWIRDQCYAGLAVAAHGPDRLLSDAVHFVAGALAADGANLKPAYTAGGGRVPDETRLPLPGYPGGADVRGNWVNEQFQLDAPGEALQLFAAAAGHGMIDRDLITAVETAISVIEARWQQPDAGIWELHDDWWTHSRLACVAGLRRAAAVPAFGDGDRLTRLAATITAETSRRCLRADGAWQRSPTKHGVDAALLLPAVRGAFRADDSRTHATLAAVRDQLSVEGYVYRYQQPGRPLGDTEGAFVLCGFITALAEAHQGNHAAAVRLFERNRSASGPPGLLAEEFDINQRQLRGNLPQAFVHALLLETALVLSEKDTR</sequence>
<dbReference type="Pfam" id="PF19291">
    <property type="entry name" value="TREH_N"/>
    <property type="match status" value="1"/>
</dbReference>
<dbReference type="PANTHER" id="PTHR31616">
    <property type="entry name" value="TREHALASE"/>
    <property type="match status" value="1"/>
</dbReference>
<dbReference type="Pfam" id="PF00723">
    <property type="entry name" value="Glyco_hydro_15"/>
    <property type="match status" value="1"/>
</dbReference>
<reference evidence="3" key="2">
    <citation type="submission" date="2022-05" db="EMBL/GenBank/DDBJ databases">
        <authorList>
            <person name="Kim J.-S."/>
            <person name="Lee K."/>
            <person name="Suh M."/>
            <person name="Eom M."/>
            <person name="Kim J.-S."/>
            <person name="Kim D.-S."/>
            <person name="Ko S.-H."/>
            <person name="Shin Y."/>
            <person name="Lee J.-S."/>
        </authorList>
    </citation>
    <scope>NUCLEOTIDE SEQUENCE</scope>
    <source>
        <strain evidence="3">N237</strain>
    </source>
</reference>
<dbReference type="Gene3D" id="1.50.10.10">
    <property type="match status" value="1"/>
</dbReference>
<dbReference type="InterPro" id="IPR045582">
    <property type="entry name" value="Trehalase-like_N"/>
</dbReference>
<dbReference type="InterPro" id="IPR011613">
    <property type="entry name" value="GH15-like"/>
</dbReference>
<dbReference type="SUPFAM" id="SSF48208">
    <property type="entry name" value="Six-hairpin glycosidases"/>
    <property type="match status" value="1"/>
</dbReference>
<evidence type="ECO:0000259" key="1">
    <source>
        <dbReference type="Pfam" id="PF00723"/>
    </source>
</evidence>
<keyword evidence="3" id="KW-0378">Hydrolase</keyword>
<name>A0ABY4QVQ0_9ACTN</name>
<evidence type="ECO:0000313" key="3">
    <source>
        <dbReference type="EMBL" id="UQX87060.1"/>
    </source>
</evidence>